<dbReference type="Pfam" id="PF25540">
    <property type="entry name" value="DUF7923"/>
    <property type="match status" value="1"/>
</dbReference>
<feature type="domain" description="DUF7923" evidence="2">
    <location>
        <begin position="59"/>
        <end position="160"/>
    </location>
</feature>
<dbReference type="STRING" id="5288.A0A5C5FMR9"/>
<dbReference type="OrthoDB" id="2527943at2759"/>
<feature type="region of interest" description="Disordered" evidence="1">
    <location>
        <begin position="353"/>
        <end position="379"/>
    </location>
</feature>
<evidence type="ECO:0000256" key="1">
    <source>
        <dbReference type="SAM" id="MobiDB-lite"/>
    </source>
</evidence>
<name>A0A5C5FMR9_9BASI</name>
<dbReference type="PANTHER" id="PTHR37543">
    <property type="entry name" value="CCCH ZINC FINGER DNA BINDING PROTEIN (AFU_ORTHOLOGUE AFUA_5G12760)"/>
    <property type="match status" value="1"/>
</dbReference>
<sequence length="426" mass="45556">MMPDSFARPRSQAYQERIKAQEEAEKVLAKLDAQLAQLEAQASTGPRVESHKADVRPKSPPFVLAFVNGTVAPFSDALIQKGTAGGREASSLLRGQIEFDLSSLSTEGEVTVLCFLYYDRLQLVPSLERNRVISNPSTWRNFLEGFSRVTGNFVVDVANSIPAEQHVASILSKLGFIVNLQQVYLVGVRPEQGVRDLVERVPDPTGALAEHFVDQVMPKIELVRHLPHNQMGELANATIEFAGLFESSVAVPFADRTQASVSQSGPPPPPSTRRAGCVLETQPLAQAPLPRSGGGVGARPAQPRDSSRATSSRGGPKLKIDLHRGLLHQGAPQFISARAIERDLTLDSLALQSQPSASTTTSRRGDAQRGSVRARTITSSPKASCAGLVPLLRALQTLTSSAQGRGGRSPAFTGDYKKGGWCGGGG</sequence>
<feature type="region of interest" description="Disordered" evidence="1">
    <location>
        <begin position="285"/>
        <end position="318"/>
    </location>
</feature>
<proteinExistence type="predicted"/>
<evidence type="ECO:0000313" key="4">
    <source>
        <dbReference type="Proteomes" id="UP000311382"/>
    </source>
</evidence>
<gene>
    <name evidence="3" type="ORF">DMC30DRAFT_138457</name>
</gene>
<keyword evidence="4" id="KW-1185">Reference proteome</keyword>
<dbReference type="Proteomes" id="UP000311382">
    <property type="component" value="Unassembled WGS sequence"/>
</dbReference>
<accession>A0A5C5FMR9</accession>
<organism evidence="3 4">
    <name type="scientific">Rhodotorula diobovata</name>
    <dbReference type="NCBI Taxonomy" id="5288"/>
    <lineage>
        <taxon>Eukaryota</taxon>
        <taxon>Fungi</taxon>
        <taxon>Dikarya</taxon>
        <taxon>Basidiomycota</taxon>
        <taxon>Pucciniomycotina</taxon>
        <taxon>Microbotryomycetes</taxon>
        <taxon>Sporidiobolales</taxon>
        <taxon>Sporidiobolaceae</taxon>
        <taxon>Rhodotorula</taxon>
    </lineage>
</organism>
<feature type="region of interest" description="Disordered" evidence="1">
    <location>
        <begin position="401"/>
        <end position="426"/>
    </location>
</feature>
<evidence type="ECO:0000259" key="2">
    <source>
        <dbReference type="Pfam" id="PF25540"/>
    </source>
</evidence>
<feature type="compositionally biased region" description="Polar residues" evidence="1">
    <location>
        <begin position="353"/>
        <end position="362"/>
    </location>
</feature>
<dbReference type="EMBL" id="SOZI01000238">
    <property type="protein sequence ID" value="TNY17151.1"/>
    <property type="molecule type" value="Genomic_DNA"/>
</dbReference>
<reference evidence="3 4" key="1">
    <citation type="submission" date="2019-03" db="EMBL/GenBank/DDBJ databases">
        <title>Rhodosporidium diobovatum UCD-FST 08-225 genome sequencing, assembly, and annotation.</title>
        <authorList>
            <person name="Fakankun I.U."/>
            <person name="Fristensky B."/>
            <person name="Levin D.B."/>
        </authorList>
    </citation>
    <scope>NUCLEOTIDE SEQUENCE [LARGE SCALE GENOMIC DNA]</scope>
    <source>
        <strain evidence="3 4">UCD-FST 08-225</strain>
    </source>
</reference>
<evidence type="ECO:0000313" key="3">
    <source>
        <dbReference type="EMBL" id="TNY17151.1"/>
    </source>
</evidence>
<dbReference type="AlphaFoldDB" id="A0A5C5FMR9"/>
<comment type="caution">
    <text evidence="3">The sequence shown here is derived from an EMBL/GenBank/DDBJ whole genome shotgun (WGS) entry which is preliminary data.</text>
</comment>
<protein>
    <recommendedName>
        <fullName evidence="2">DUF7923 domain-containing protein</fullName>
    </recommendedName>
</protein>
<dbReference type="InterPro" id="IPR057683">
    <property type="entry name" value="DUF7923"/>
</dbReference>
<dbReference type="PANTHER" id="PTHR37543:SF1">
    <property type="entry name" value="CCCH ZINC FINGER DNA BINDING PROTEIN (AFU_ORTHOLOGUE AFUA_5G12760)"/>
    <property type="match status" value="1"/>
</dbReference>